<evidence type="ECO:0000259" key="5">
    <source>
        <dbReference type="Pfam" id="PF02872"/>
    </source>
</evidence>
<dbReference type="InterPro" id="IPR036907">
    <property type="entry name" value="5'-Nucleotdase_C_sf"/>
</dbReference>
<evidence type="ECO:0000256" key="2">
    <source>
        <dbReference type="ARBA" id="ARBA00022729"/>
    </source>
</evidence>
<evidence type="ECO:0000313" key="7">
    <source>
        <dbReference type="Proteomes" id="UP001416858"/>
    </source>
</evidence>
<dbReference type="PANTHER" id="PTHR11575">
    <property type="entry name" value="5'-NUCLEOTIDASE-RELATED"/>
    <property type="match status" value="1"/>
</dbReference>
<dbReference type="PANTHER" id="PTHR11575:SF24">
    <property type="entry name" value="5'-NUCLEOTIDASE"/>
    <property type="match status" value="1"/>
</dbReference>
<evidence type="ECO:0000256" key="1">
    <source>
        <dbReference type="ARBA" id="ARBA00006654"/>
    </source>
</evidence>
<dbReference type="Proteomes" id="UP001416858">
    <property type="component" value="Unassembled WGS sequence"/>
</dbReference>
<dbReference type="InterPro" id="IPR029052">
    <property type="entry name" value="Metallo-depent_PP-like"/>
</dbReference>
<feature type="domain" description="Calcineurin-like phosphoesterase" evidence="4">
    <location>
        <begin position="3"/>
        <end position="214"/>
    </location>
</feature>
<comment type="similarity">
    <text evidence="1 3">Belongs to the 5'-nucleotidase family.</text>
</comment>
<dbReference type="PRINTS" id="PR01607">
    <property type="entry name" value="APYRASEFAMLY"/>
</dbReference>
<keyword evidence="7" id="KW-1185">Reference proteome</keyword>
<dbReference type="SUPFAM" id="SSF55816">
    <property type="entry name" value="5'-nucleotidase (syn. UDP-sugar hydrolase), C-terminal domain"/>
    <property type="match status" value="1"/>
</dbReference>
<dbReference type="EMBL" id="BAABRO010000031">
    <property type="protein sequence ID" value="GAA5510951.1"/>
    <property type="molecule type" value="Genomic_DNA"/>
</dbReference>
<dbReference type="Gene3D" id="3.60.21.10">
    <property type="match status" value="1"/>
</dbReference>
<feature type="domain" description="5'-Nucleotidase C-terminal" evidence="5">
    <location>
        <begin position="305"/>
        <end position="452"/>
    </location>
</feature>
<evidence type="ECO:0000259" key="4">
    <source>
        <dbReference type="Pfam" id="PF00149"/>
    </source>
</evidence>
<reference evidence="6 7" key="1">
    <citation type="submission" date="2024-02" db="EMBL/GenBank/DDBJ databases">
        <title>Rhodopirellula caenicola NBRC 110016.</title>
        <authorList>
            <person name="Ichikawa N."/>
            <person name="Katano-Makiyama Y."/>
            <person name="Hidaka K."/>
        </authorList>
    </citation>
    <scope>NUCLEOTIDE SEQUENCE [LARGE SCALE GENOMIC DNA]</scope>
    <source>
        <strain evidence="6 7">NBRC 110016</strain>
    </source>
</reference>
<dbReference type="CDD" id="cd00845">
    <property type="entry name" value="MPP_UshA_N_like"/>
    <property type="match status" value="1"/>
</dbReference>
<dbReference type="InterPro" id="IPR006146">
    <property type="entry name" value="5'-Nucleotdase_CS"/>
</dbReference>
<sequence>MITLLHTNDVHGHLRAWRGWEGELQDQQLGGAARLASAIAAVRAESPNLLLMDAGDLIGDTMIAQLTHGQALTQVFDALQYDAVVIGNHEPDFGGATLMQRIESAGFATLAANVRRKDNGELLTRPYMIKDYDGVKVGVFGLAYPKTPWTTAPKNVQDMTFDPEVDVARKFVNELRNQGVDLVIALTHLGLGADIQLAKQVRGIDVIVGGHSHNRMHEARRVGQTLIVQAGAHGSDLGRLDLFIEDGRIVKHRRVLYPLLASEFNPDPAIHKLVEQIIAPHRDRMDEPIGEAASWLIRAQTLAGQQPRKRDAQSPVDSLFADILRETTSSDVALLPGVGYGVAIPPGPITAAQLRQLVPHEGKVVTMQLSGSELREILEQAVENVFTKDLDKKVGGMIQVSGMRFRYDRDKPLGERVEDIHMEPRQWSPERKYRVATNSMLAAGGHHQQTFTRGRELQEHGSQYEMIKTYFQKQTNVSAPHDVRIRKVDKTDSPDSLLQSQPSR</sequence>
<keyword evidence="3" id="KW-0547">Nucleotide-binding</keyword>
<dbReference type="InterPro" id="IPR006179">
    <property type="entry name" value="5_nucleotidase/apyrase"/>
</dbReference>
<dbReference type="RefSeq" id="WP_345689285.1">
    <property type="nucleotide sequence ID" value="NZ_BAABRO010000031.1"/>
</dbReference>
<name>A0ABP9W1R9_9BACT</name>
<dbReference type="PROSITE" id="PS00785">
    <property type="entry name" value="5_NUCLEOTIDASE_1"/>
    <property type="match status" value="1"/>
</dbReference>
<organism evidence="6 7">
    <name type="scientific">Novipirellula caenicola</name>
    <dbReference type="NCBI Taxonomy" id="1536901"/>
    <lineage>
        <taxon>Bacteria</taxon>
        <taxon>Pseudomonadati</taxon>
        <taxon>Planctomycetota</taxon>
        <taxon>Planctomycetia</taxon>
        <taxon>Pirellulales</taxon>
        <taxon>Pirellulaceae</taxon>
        <taxon>Novipirellula</taxon>
    </lineage>
</organism>
<dbReference type="InterPro" id="IPR008334">
    <property type="entry name" value="5'-Nucleotdase_C"/>
</dbReference>
<protein>
    <submittedName>
        <fullName evidence="6">Trifunctional nucleotide phosphoesterase protein YfkN</fullName>
    </submittedName>
</protein>
<dbReference type="Pfam" id="PF00149">
    <property type="entry name" value="Metallophos"/>
    <property type="match status" value="1"/>
</dbReference>
<comment type="caution">
    <text evidence="6">The sequence shown here is derived from an EMBL/GenBank/DDBJ whole genome shotgun (WGS) entry which is preliminary data.</text>
</comment>
<evidence type="ECO:0000313" key="6">
    <source>
        <dbReference type="EMBL" id="GAA5510951.1"/>
    </source>
</evidence>
<gene>
    <name evidence="6" type="primary">yfkN</name>
    <name evidence="6" type="ORF">Rcae01_06463</name>
</gene>
<dbReference type="Gene3D" id="3.90.780.10">
    <property type="entry name" value="5'-Nucleotidase, C-terminal domain"/>
    <property type="match status" value="1"/>
</dbReference>
<dbReference type="InterPro" id="IPR004843">
    <property type="entry name" value="Calcineurin-like_PHP"/>
</dbReference>
<dbReference type="Pfam" id="PF02872">
    <property type="entry name" value="5_nucleotid_C"/>
    <property type="match status" value="1"/>
</dbReference>
<dbReference type="SUPFAM" id="SSF56300">
    <property type="entry name" value="Metallo-dependent phosphatases"/>
    <property type="match status" value="1"/>
</dbReference>
<proteinExistence type="inferred from homology"/>
<accession>A0ABP9W1R9</accession>
<evidence type="ECO:0000256" key="3">
    <source>
        <dbReference type="RuleBase" id="RU362119"/>
    </source>
</evidence>
<keyword evidence="2" id="KW-0732">Signal</keyword>
<keyword evidence="3" id="KW-0378">Hydrolase</keyword>